<reference evidence="7 8" key="1">
    <citation type="submission" date="2020-12" db="EMBL/GenBank/DDBJ databases">
        <authorList>
            <person name="Ruan W."/>
            <person name="Khan S.A."/>
            <person name="Jeon C.O."/>
        </authorList>
    </citation>
    <scope>NUCLEOTIDE SEQUENCE [LARGE SCALE GENOMIC DNA]</scope>
    <source>
        <strain evidence="7 8">MA-13</strain>
    </source>
</reference>
<dbReference type="InterPro" id="IPR000073">
    <property type="entry name" value="AB_hydrolase_1"/>
</dbReference>
<dbReference type="GO" id="GO:0090499">
    <property type="term" value="F:pimelyl-[acyl-carrier protein] methyl ester esterase activity"/>
    <property type="evidence" value="ECO:0007669"/>
    <property type="project" value="UniProtKB-EC"/>
</dbReference>
<dbReference type="HAMAP" id="MF_01260">
    <property type="entry name" value="Carboxylester"/>
    <property type="match status" value="1"/>
</dbReference>
<feature type="binding site" evidence="5">
    <location>
        <begin position="75"/>
        <end position="76"/>
    </location>
    <ligand>
        <name>substrate</name>
    </ligand>
</feature>
<feature type="binding site" evidence="5">
    <location>
        <begin position="136"/>
        <end position="140"/>
    </location>
    <ligand>
        <name>substrate</name>
    </ligand>
</feature>
<feature type="domain" description="AB hydrolase-1" evidence="6">
    <location>
        <begin position="6"/>
        <end position="234"/>
    </location>
</feature>
<evidence type="ECO:0000256" key="3">
    <source>
        <dbReference type="ARBA" id="ARBA00022756"/>
    </source>
</evidence>
<dbReference type="PRINTS" id="PR00111">
    <property type="entry name" value="ABHYDROLASE"/>
</dbReference>
<dbReference type="InterPro" id="IPR029058">
    <property type="entry name" value="AB_hydrolase_fold"/>
</dbReference>
<dbReference type="SUPFAM" id="SSF53474">
    <property type="entry name" value="alpha/beta-Hydrolases"/>
    <property type="match status" value="1"/>
</dbReference>
<dbReference type="Pfam" id="PF00561">
    <property type="entry name" value="Abhydrolase_1"/>
    <property type="match status" value="1"/>
</dbReference>
<proteinExistence type="inferred from homology"/>
<feature type="binding site" evidence="5">
    <location>
        <position position="14"/>
    </location>
    <ligand>
        <name>substrate</name>
    </ligand>
</feature>
<protein>
    <recommendedName>
        <fullName evidence="5">Pimeloyl-[acyl-carrier protein] methyl ester esterase</fullName>
        <ecNumber evidence="5">3.1.1.85</ecNumber>
    </recommendedName>
    <alternativeName>
        <fullName evidence="5">Biotin synthesis protein BioH</fullName>
    </alternativeName>
    <alternativeName>
        <fullName evidence="5">Carboxylesterase BioH</fullName>
    </alternativeName>
</protein>
<evidence type="ECO:0000313" key="7">
    <source>
        <dbReference type="EMBL" id="MBZ9613694.1"/>
    </source>
</evidence>
<comment type="subcellular location">
    <subcellularLocation>
        <location evidence="5">Cytoplasm</location>
    </subcellularLocation>
</comment>
<comment type="similarity">
    <text evidence="5">Belongs to the AB hydrolase superfamily. Carboxylesterase BioH family.</text>
</comment>
<name>A0ABS7XEY3_9GAMM</name>
<evidence type="ECO:0000256" key="4">
    <source>
        <dbReference type="ARBA" id="ARBA00022801"/>
    </source>
</evidence>
<evidence type="ECO:0000259" key="6">
    <source>
        <dbReference type="Pfam" id="PF00561"/>
    </source>
</evidence>
<keyword evidence="1 5" id="KW-0719">Serine esterase</keyword>
<feature type="active site" description="Nucleophile" evidence="5">
    <location>
        <position position="75"/>
    </location>
</feature>
<feature type="binding site" evidence="5">
    <location>
        <position position="227"/>
    </location>
    <ligand>
        <name>substrate</name>
    </ligand>
</feature>
<sequence length="251" mass="27365">MRSDKPTLVLLHGWGVNQGVWQSITAHLDDSVVVITTDLPGFGNSRTYPQPYQLDAVVEQLAAQIPSNSYVCGWSLGGLLAIALAHRYPDKVQQLGLVASSPCFMAQPAWPGMAVAVLQQFSKALSENLPLTIERFLAIQAMGSSSARNDIKLLKQAILAYPMPEAAAIDGALQLLQCDLRVEFAALRQPVAGFYGRLDSLIPVAVVELLQKLQPQARFTLAAKASHAPFISHPDEFIQWLHCWLGLPDSQ</sequence>
<keyword evidence="2 5" id="KW-0963">Cytoplasm</keyword>
<dbReference type="InterPro" id="IPR050266">
    <property type="entry name" value="AB_hydrolase_sf"/>
</dbReference>
<reference evidence="7 8" key="2">
    <citation type="submission" date="2021-08" db="EMBL/GenBank/DDBJ databases">
        <title>Rheinheimera aquimaris sp. nov., isolated from seawater of the East Sea in Korea.</title>
        <authorList>
            <person name="Kim K.H."/>
            <person name="Wenting R."/>
            <person name="Kim K.R."/>
            <person name="Jeon C.O."/>
        </authorList>
    </citation>
    <scope>NUCLEOTIDE SEQUENCE [LARGE SCALE GENOMIC DNA]</scope>
    <source>
        <strain evidence="7 8">MA-13</strain>
    </source>
</reference>
<feature type="active site" evidence="5">
    <location>
        <position position="227"/>
    </location>
</feature>
<dbReference type="EC" id="3.1.1.85" evidence="5"/>
<evidence type="ECO:0000256" key="5">
    <source>
        <dbReference type="HAMAP-Rule" id="MF_01260"/>
    </source>
</evidence>
<feature type="active site" evidence="5">
    <location>
        <position position="199"/>
    </location>
</feature>
<dbReference type="Gene3D" id="3.40.50.1820">
    <property type="entry name" value="alpha/beta hydrolase"/>
    <property type="match status" value="1"/>
</dbReference>
<dbReference type="EMBL" id="JAERPS020000009">
    <property type="protein sequence ID" value="MBZ9613694.1"/>
    <property type="molecule type" value="Genomic_DNA"/>
</dbReference>
<comment type="pathway">
    <text evidence="5">Cofactor biosynthesis; biotin biosynthesis.</text>
</comment>
<comment type="subunit">
    <text evidence="5">Monomer.</text>
</comment>
<dbReference type="RefSeq" id="WP_205313168.1">
    <property type="nucleotide sequence ID" value="NZ_JAERPS020000009.1"/>
</dbReference>
<evidence type="ECO:0000256" key="2">
    <source>
        <dbReference type="ARBA" id="ARBA00022490"/>
    </source>
</evidence>
<comment type="caution">
    <text evidence="7">The sequence shown here is derived from an EMBL/GenBank/DDBJ whole genome shotgun (WGS) entry which is preliminary data.</text>
</comment>
<comment type="function">
    <text evidence="5">The physiological role of BioH is to remove the methyl group introduced by BioC when the pimeloyl moiety is complete. It allows to synthesize pimeloyl-ACP via the fatty acid synthetic pathway through the hydrolysis of the ester bonds of pimeloyl-ACP esters.</text>
</comment>
<evidence type="ECO:0000256" key="1">
    <source>
        <dbReference type="ARBA" id="ARBA00022487"/>
    </source>
</evidence>
<keyword evidence="4 5" id="KW-0378">Hydrolase</keyword>
<dbReference type="PANTHER" id="PTHR43798">
    <property type="entry name" value="MONOACYLGLYCEROL LIPASE"/>
    <property type="match status" value="1"/>
</dbReference>
<comment type="catalytic activity">
    <reaction evidence="5">
        <text>6-carboxyhexanoyl-[ACP] methyl ester + H2O = 6-carboxyhexanoyl-[ACP] + methanol + H(+)</text>
        <dbReference type="Rhea" id="RHEA:42700"/>
        <dbReference type="Rhea" id="RHEA-COMP:9955"/>
        <dbReference type="Rhea" id="RHEA-COMP:10186"/>
        <dbReference type="ChEBI" id="CHEBI:15377"/>
        <dbReference type="ChEBI" id="CHEBI:15378"/>
        <dbReference type="ChEBI" id="CHEBI:17790"/>
        <dbReference type="ChEBI" id="CHEBI:78846"/>
        <dbReference type="ChEBI" id="CHEBI:82735"/>
        <dbReference type="EC" id="3.1.1.85"/>
    </reaction>
</comment>
<accession>A0ABS7XEY3</accession>
<dbReference type="PANTHER" id="PTHR43798:SF31">
    <property type="entry name" value="AB HYDROLASE SUPERFAMILY PROTEIN YCLE"/>
    <property type="match status" value="1"/>
</dbReference>
<gene>
    <name evidence="5 7" type="primary">bioH</name>
    <name evidence="7" type="ORF">I4W93_019030</name>
</gene>
<organism evidence="7 8">
    <name type="scientific">Rheinheimera maricola</name>
    <dbReference type="NCBI Taxonomy" id="2793282"/>
    <lineage>
        <taxon>Bacteria</taxon>
        <taxon>Pseudomonadati</taxon>
        <taxon>Pseudomonadota</taxon>
        <taxon>Gammaproteobacteria</taxon>
        <taxon>Chromatiales</taxon>
        <taxon>Chromatiaceae</taxon>
        <taxon>Rheinheimera</taxon>
    </lineage>
</organism>
<dbReference type="NCBIfam" id="TIGR01738">
    <property type="entry name" value="bioH"/>
    <property type="match status" value="1"/>
</dbReference>
<keyword evidence="8" id="KW-1185">Reference proteome</keyword>
<keyword evidence="3 5" id="KW-0093">Biotin biosynthesis</keyword>
<dbReference type="InterPro" id="IPR010076">
    <property type="entry name" value="BioH"/>
</dbReference>
<dbReference type="Proteomes" id="UP000663814">
    <property type="component" value="Unassembled WGS sequence"/>
</dbReference>
<evidence type="ECO:0000313" key="8">
    <source>
        <dbReference type="Proteomes" id="UP000663814"/>
    </source>
</evidence>